<dbReference type="Proteomes" id="UP000380867">
    <property type="component" value="Unassembled WGS sequence"/>
</dbReference>
<comment type="similarity">
    <text evidence="3 11">Belongs to the CobT family.</text>
</comment>
<dbReference type="EMBL" id="SDPQ02000003">
    <property type="protein sequence ID" value="KAA1395408.1"/>
    <property type="molecule type" value="Genomic_DNA"/>
</dbReference>
<comment type="function">
    <text evidence="1 11">Catalyzes the synthesis of alpha-ribazole-5'-phosphate from nicotinate mononucleotide (NAMN) and 5,6-dimethylbenzimidazole (DMB).</text>
</comment>
<comment type="pathway">
    <text evidence="2 11">Nucleoside biosynthesis; alpha-ribazole biosynthesis; alpha-ribazole from 5,6-dimethylbenzimidazole: step 1/2.</text>
</comment>
<dbReference type="FunFam" id="3.40.50.10210:FF:000001">
    <property type="entry name" value="Nicotinate-nucleotide--dimethylbenzimidazole phosphoribosyltransferase"/>
    <property type="match status" value="1"/>
</dbReference>
<comment type="catalytic activity">
    <reaction evidence="10 11">
        <text>5,6-dimethylbenzimidazole + nicotinate beta-D-ribonucleotide = alpha-ribazole 5'-phosphate + nicotinate + H(+)</text>
        <dbReference type="Rhea" id="RHEA:11196"/>
        <dbReference type="ChEBI" id="CHEBI:15378"/>
        <dbReference type="ChEBI" id="CHEBI:15890"/>
        <dbReference type="ChEBI" id="CHEBI:32544"/>
        <dbReference type="ChEBI" id="CHEBI:57502"/>
        <dbReference type="ChEBI" id="CHEBI:57918"/>
        <dbReference type="EC" id="2.4.2.21"/>
    </reaction>
</comment>
<dbReference type="InterPro" id="IPR003200">
    <property type="entry name" value="Nict_dMeBzImd_PRibTrfase"/>
</dbReference>
<proteinExistence type="inferred from homology"/>
<dbReference type="GO" id="GO:0008939">
    <property type="term" value="F:nicotinate-nucleotide-dimethylbenzimidazole phosphoribosyltransferase activity"/>
    <property type="evidence" value="ECO:0007669"/>
    <property type="project" value="UniProtKB-UniRule"/>
</dbReference>
<dbReference type="PANTHER" id="PTHR43463">
    <property type="entry name" value="NICOTINATE-NUCLEOTIDE--DIMETHYLBENZIMIDAZOLE PHOSPHORIBOSYLTRANSFERASE"/>
    <property type="match status" value="1"/>
</dbReference>
<gene>
    <name evidence="11 12" type="primary">cobT</name>
    <name evidence="12" type="ORF">ESP70_014725</name>
</gene>
<dbReference type="InterPro" id="IPR023195">
    <property type="entry name" value="Nict_dMeBzImd_PRibTrfase_N"/>
</dbReference>
<evidence type="ECO:0000256" key="10">
    <source>
        <dbReference type="ARBA" id="ARBA00047340"/>
    </source>
</evidence>
<dbReference type="PANTHER" id="PTHR43463:SF1">
    <property type="entry name" value="NICOTINATE-NUCLEOTIDE--DIMETHYLBENZIMIDAZOLE PHOSPHORIBOSYLTRANSFERASE"/>
    <property type="match status" value="1"/>
</dbReference>
<dbReference type="EC" id="2.4.2.21" evidence="4 11"/>
<evidence type="ECO:0000256" key="7">
    <source>
        <dbReference type="ARBA" id="ARBA00022676"/>
    </source>
</evidence>
<evidence type="ECO:0000256" key="8">
    <source>
        <dbReference type="ARBA" id="ARBA00022679"/>
    </source>
</evidence>
<dbReference type="UniPathway" id="UPA00061">
    <property type="reaction ID" value="UER00516"/>
</dbReference>
<dbReference type="HAMAP" id="MF_00230">
    <property type="entry name" value="CobT"/>
    <property type="match status" value="1"/>
</dbReference>
<dbReference type="CDD" id="cd02439">
    <property type="entry name" value="DMB-PRT_CobT"/>
    <property type="match status" value="1"/>
</dbReference>
<keyword evidence="8 11" id="KW-0808">Transferase</keyword>
<evidence type="ECO:0000256" key="11">
    <source>
        <dbReference type="HAMAP-Rule" id="MF_00230"/>
    </source>
</evidence>
<evidence type="ECO:0000256" key="2">
    <source>
        <dbReference type="ARBA" id="ARBA00005049"/>
    </source>
</evidence>
<name>A0A5M4FAM2_9ACTN</name>
<dbReference type="Gene3D" id="3.40.50.10210">
    <property type="match status" value="1"/>
</dbReference>
<keyword evidence="7 11" id="KW-0328">Glycosyltransferase</keyword>
<evidence type="ECO:0000256" key="6">
    <source>
        <dbReference type="ARBA" id="ARBA00022573"/>
    </source>
</evidence>
<evidence type="ECO:0000313" key="13">
    <source>
        <dbReference type="Proteomes" id="UP000380867"/>
    </source>
</evidence>
<dbReference type="GO" id="GO:0009236">
    <property type="term" value="P:cobalamin biosynthetic process"/>
    <property type="evidence" value="ECO:0007669"/>
    <property type="project" value="UniProtKB-UniRule"/>
</dbReference>
<evidence type="ECO:0000256" key="4">
    <source>
        <dbReference type="ARBA" id="ARBA00011991"/>
    </source>
</evidence>
<dbReference type="OrthoDB" id="9773807at2"/>
<dbReference type="Gene3D" id="1.10.1610.10">
    <property type="match status" value="1"/>
</dbReference>
<dbReference type="SUPFAM" id="SSF52733">
    <property type="entry name" value="Nicotinate mononucleotide:5,6-dimethylbenzimidazole phosphoribosyltransferase (CobT)"/>
    <property type="match status" value="1"/>
</dbReference>
<dbReference type="NCBIfam" id="NF000996">
    <property type="entry name" value="PRK00105.1"/>
    <property type="match status" value="1"/>
</dbReference>
<reference evidence="12" key="1">
    <citation type="submission" date="2019-09" db="EMBL/GenBank/DDBJ databases">
        <authorList>
            <person name="Li J."/>
        </authorList>
    </citation>
    <scope>NUCLEOTIDE SEQUENCE [LARGE SCALE GENOMIC DNA]</scope>
    <source>
        <strain evidence="12">JCM 14732</strain>
    </source>
</reference>
<evidence type="ECO:0000313" key="12">
    <source>
        <dbReference type="EMBL" id="KAA1395408.1"/>
    </source>
</evidence>
<evidence type="ECO:0000256" key="5">
    <source>
        <dbReference type="ARBA" id="ARBA00015486"/>
    </source>
</evidence>
<sequence length="344" mass="34626">MSRYEAVSAPSEVVRAAAAERLAGLATPPGALGRLGDLAVWIAATQSMVPPAPVTHVRTVIFAGDHGVSDHGVSAFPKAITPAMVRTFLMGKAGVSVLAAQHGVSVRVLDLGVDDDLEGVAPEVTRFKVRRGSGAIHLEDALTTDETLQAIAAGETIAAEEIAAGAQLLISGDMGIGNTTPAAALIAASLSLPAMEVTGRGTGIDESALAHKMAVVQQALDRTRERTGDPIDTLTALGSADLAAAAGFMAAAARAGVPVLLDGVISVAAAVMADRLAPGAAAWFAAGHRSTEPAQTLALDKLGLEPILDVGMRLGEGSGAVAAVPLVRSAALLLSDVALLADLM</sequence>
<keyword evidence="13" id="KW-1185">Reference proteome</keyword>
<feature type="active site" description="Proton acceptor" evidence="11">
    <location>
        <position position="316"/>
    </location>
</feature>
<evidence type="ECO:0000256" key="1">
    <source>
        <dbReference type="ARBA" id="ARBA00002197"/>
    </source>
</evidence>
<accession>A0A5M4FAM2</accession>
<dbReference type="AlphaFoldDB" id="A0A5M4FAM2"/>
<evidence type="ECO:0000256" key="9">
    <source>
        <dbReference type="ARBA" id="ARBA00030686"/>
    </source>
</evidence>
<evidence type="ECO:0000256" key="3">
    <source>
        <dbReference type="ARBA" id="ARBA00007110"/>
    </source>
</evidence>
<dbReference type="InterPro" id="IPR017846">
    <property type="entry name" value="Nict_dMeBzImd_PRibTrfase_bact"/>
</dbReference>
<dbReference type="Pfam" id="PF02277">
    <property type="entry name" value="DBI_PRT"/>
    <property type="match status" value="1"/>
</dbReference>
<dbReference type="InterPro" id="IPR036087">
    <property type="entry name" value="Nict_dMeBzImd_PRibTrfase_sf"/>
</dbReference>
<dbReference type="NCBIfam" id="TIGR03160">
    <property type="entry name" value="cobT_DBIPRT"/>
    <property type="match status" value="1"/>
</dbReference>
<protein>
    <recommendedName>
        <fullName evidence="5 11">Nicotinate-nucleotide--dimethylbenzimidazole phosphoribosyltransferase</fullName>
        <shortName evidence="11">NN:DBI PRT</shortName>
        <ecNumber evidence="4 11">2.4.2.21</ecNumber>
    </recommendedName>
    <alternativeName>
        <fullName evidence="9 11">N(1)-alpha-phosphoribosyltransferase</fullName>
    </alternativeName>
</protein>
<dbReference type="RefSeq" id="WP_149690073.1">
    <property type="nucleotide sequence ID" value="NZ_SDPQ02000003.1"/>
</dbReference>
<keyword evidence="6 11" id="KW-0169">Cobalamin biosynthesis</keyword>
<comment type="caution">
    <text evidence="12">The sequence shown here is derived from an EMBL/GenBank/DDBJ whole genome shotgun (WGS) entry which is preliminary data.</text>
</comment>
<organism evidence="12 13">
    <name type="scientific">Aeromicrobium ginsengisoli</name>
    <dbReference type="NCBI Taxonomy" id="363867"/>
    <lineage>
        <taxon>Bacteria</taxon>
        <taxon>Bacillati</taxon>
        <taxon>Actinomycetota</taxon>
        <taxon>Actinomycetes</taxon>
        <taxon>Propionibacteriales</taxon>
        <taxon>Nocardioidaceae</taxon>
        <taxon>Aeromicrobium</taxon>
    </lineage>
</organism>